<evidence type="ECO:0000313" key="3">
    <source>
        <dbReference type="Proteomes" id="UP001437256"/>
    </source>
</evidence>
<dbReference type="Proteomes" id="UP001437256">
    <property type="component" value="Unassembled WGS sequence"/>
</dbReference>
<accession>A0ABR2ZBZ0</accession>
<feature type="signal peptide" evidence="1">
    <location>
        <begin position="1"/>
        <end position="17"/>
    </location>
</feature>
<protein>
    <submittedName>
        <fullName evidence="2">Uncharacterized protein</fullName>
    </submittedName>
</protein>
<comment type="caution">
    <text evidence="2">The sequence shown here is derived from an EMBL/GenBank/DDBJ whole genome shotgun (WGS) entry which is preliminary data.</text>
</comment>
<feature type="chain" id="PRO_5045634506" evidence="1">
    <location>
        <begin position="18"/>
        <end position="86"/>
    </location>
</feature>
<gene>
    <name evidence="2" type="ORF">AAF712_014182</name>
</gene>
<keyword evidence="1" id="KW-0732">Signal</keyword>
<proteinExistence type="predicted"/>
<sequence>MFITALALASLLTVASAVDRTTVAEQSAISDPEKQCEIYNFPPIAEDIPNFPEVFTPAKILPNDATARAKFDQIKSKIPKIAPKVV</sequence>
<reference evidence="2 3" key="1">
    <citation type="submission" date="2024-05" db="EMBL/GenBank/DDBJ databases">
        <title>A draft genome resource for the thread blight pathogen Marasmius tenuissimus strain MS-2.</title>
        <authorList>
            <person name="Yulfo-Soto G.E."/>
            <person name="Baruah I.K."/>
            <person name="Amoako-Attah I."/>
            <person name="Bukari Y."/>
            <person name="Meinhardt L.W."/>
            <person name="Bailey B.A."/>
            <person name="Cohen S.P."/>
        </authorList>
    </citation>
    <scope>NUCLEOTIDE SEQUENCE [LARGE SCALE GENOMIC DNA]</scope>
    <source>
        <strain evidence="2 3">MS-2</strain>
    </source>
</reference>
<dbReference type="EMBL" id="JBBXMP010000249">
    <property type="protein sequence ID" value="KAL0059111.1"/>
    <property type="molecule type" value="Genomic_DNA"/>
</dbReference>
<keyword evidence="3" id="KW-1185">Reference proteome</keyword>
<organism evidence="2 3">
    <name type="scientific">Marasmius tenuissimus</name>
    <dbReference type="NCBI Taxonomy" id="585030"/>
    <lineage>
        <taxon>Eukaryota</taxon>
        <taxon>Fungi</taxon>
        <taxon>Dikarya</taxon>
        <taxon>Basidiomycota</taxon>
        <taxon>Agaricomycotina</taxon>
        <taxon>Agaricomycetes</taxon>
        <taxon>Agaricomycetidae</taxon>
        <taxon>Agaricales</taxon>
        <taxon>Marasmiineae</taxon>
        <taxon>Marasmiaceae</taxon>
        <taxon>Marasmius</taxon>
    </lineage>
</organism>
<evidence type="ECO:0000256" key="1">
    <source>
        <dbReference type="SAM" id="SignalP"/>
    </source>
</evidence>
<name>A0ABR2ZBZ0_9AGAR</name>
<evidence type="ECO:0000313" key="2">
    <source>
        <dbReference type="EMBL" id="KAL0059111.1"/>
    </source>
</evidence>